<evidence type="ECO:0000256" key="7">
    <source>
        <dbReference type="HAMAP-Rule" id="MF_00083"/>
    </source>
</evidence>
<dbReference type="Proteomes" id="UP000830055">
    <property type="component" value="Chromosome"/>
</dbReference>
<feature type="binding site" evidence="7">
    <location>
        <position position="116"/>
    </location>
    <ligand>
        <name>tRNA</name>
        <dbReference type="ChEBI" id="CHEBI:17843"/>
    </ligand>
</feature>
<evidence type="ECO:0000256" key="8">
    <source>
        <dbReference type="RuleBase" id="RU000673"/>
    </source>
</evidence>
<feature type="binding site" evidence="7">
    <location>
        <position position="70"/>
    </location>
    <ligand>
        <name>tRNA</name>
        <dbReference type="ChEBI" id="CHEBI:17843"/>
    </ligand>
</feature>
<organism evidence="10 11">
    <name type="scientific">Desulfofustis limnaeus</name>
    <dbReference type="NCBI Taxonomy" id="2740163"/>
    <lineage>
        <taxon>Bacteria</taxon>
        <taxon>Pseudomonadati</taxon>
        <taxon>Thermodesulfobacteriota</taxon>
        <taxon>Desulfobulbia</taxon>
        <taxon>Desulfobulbales</taxon>
        <taxon>Desulfocapsaceae</taxon>
        <taxon>Desulfofustis</taxon>
    </lineage>
</organism>
<comment type="function">
    <text evidence="7">Catalyzes the release of premature peptidyl moieties from peptidyl-tRNA molecules trapped in stalled 50S ribosomal subunits, and thus maintains levels of free tRNAs and 50S ribosomes.</text>
</comment>
<evidence type="ECO:0000256" key="5">
    <source>
        <dbReference type="ARBA" id="ARBA00038063"/>
    </source>
</evidence>
<dbReference type="PANTHER" id="PTHR17224">
    <property type="entry name" value="PEPTIDYL-TRNA HYDROLASE"/>
    <property type="match status" value="1"/>
</dbReference>
<feature type="binding site" evidence="7">
    <location>
        <position position="68"/>
    </location>
    <ligand>
        <name>tRNA</name>
        <dbReference type="ChEBI" id="CHEBI:17843"/>
    </ligand>
</feature>
<evidence type="ECO:0000256" key="9">
    <source>
        <dbReference type="RuleBase" id="RU004320"/>
    </source>
</evidence>
<dbReference type="InterPro" id="IPR001328">
    <property type="entry name" value="Pept_tRNA_hydro"/>
</dbReference>
<evidence type="ECO:0000313" key="10">
    <source>
        <dbReference type="EMBL" id="BDD87534.1"/>
    </source>
</evidence>
<protein>
    <recommendedName>
        <fullName evidence="6 7">Peptidyl-tRNA hydrolase</fullName>
        <shortName evidence="7">Pth</shortName>
        <ecNumber evidence="1 7">3.1.1.29</ecNumber>
    </recommendedName>
</protein>
<dbReference type="HAMAP" id="MF_00083">
    <property type="entry name" value="Pept_tRNA_hydro_bact"/>
    <property type="match status" value="1"/>
</dbReference>
<comment type="similarity">
    <text evidence="5 7 9">Belongs to the PTH family.</text>
</comment>
<feature type="active site" description="Proton acceptor" evidence="7">
    <location>
        <position position="23"/>
    </location>
</feature>
<feature type="site" description="Discriminates between blocked and unblocked aminoacyl-tRNA" evidence="7">
    <location>
        <position position="13"/>
    </location>
</feature>
<dbReference type="EC" id="3.1.1.29" evidence="1 7"/>
<keyword evidence="4 7" id="KW-0694">RNA-binding</keyword>
<dbReference type="RefSeq" id="WP_284154556.1">
    <property type="nucleotide sequence ID" value="NZ_AP025516.1"/>
</dbReference>
<dbReference type="CDD" id="cd00462">
    <property type="entry name" value="PTH"/>
    <property type="match status" value="1"/>
</dbReference>
<gene>
    <name evidence="7 10" type="primary">pth</name>
    <name evidence="10" type="ORF">DPPLL_18990</name>
</gene>
<evidence type="ECO:0000256" key="2">
    <source>
        <dbReference type="ARBA" id="ARBA00022555"/>
    </source>
</evidence>
<keyword evidence="3 7" id="KW-0378">Hydrolase</keyword>
<proteinExistence type="inferred from homology"/>
<feature type="binding site" evidence="7">
    <location>
        <position position="18"/>
    </location>
    <ligand>
        <name>tRNA</name>
        <dbReference type="ChEBI" id="CHEBI:17843"/>
    </ligand>
</feature>
<comment type="subcellular location">
    <subcellularLocation>
        <location evidence="7">Cytoplasm</location>
    </subcellularLocation>
</comment>
<dbReference type="Pfam" id="PF01195">
    <property type="entry name" value="Pept_tRNA_hydro"/>
    <property type="match status" value="1"/>
</dbReference>
<dbReference type="NCBIfam" id="TIGR00447">
    <property type="entry name" value="pth"/>
    <property type="match status" value="1"/>
</dbReference>
<keyword evidence="11" id="KW-1185">Reference proteome</keyword>
<evidence type="ECO:0000256" key="4">
    <source>
        <dbReference type="ARBA" id="ARBA00022884"/>
    </source>
</evidence>
<dbReference type="GO" id="GO:0016787">
    <property type="term" value="F:hydrolase activity"/>
    <property type="evidence" value="ECO:0007669"/>
    <property type="project" value="UniProtKB-KW"/>
</dbReference>
<dbReference type="PROSITE" id="PS01196">
    <property type="entry name" value="PEPT_TRNA_HYDROL_2"/>
    <property type="match status" value="1"/>
</dbReference>
<dbReference type="PROSITE" id="PS01195">
    <property type="entry name" value="PEPT_TRNA_HYDROL_1"/>
    <property type="match status" value="1"/>
</dbReference>
<keyword evidence="2 7" id="KW-0820">tRNA-binding</keyword>
<sequence length="197" mass="21614">MRDTDFAIVGLGNPGRKYEETRHNVGFLVADFLAQRNGERFQATKWNAEACRYPIDGCRVFILKPQTFMNLSGRAVVPFCSFYRIPADRLLVVHDDIDMSVGRIKLVSGGGAGGHNGIKSITETLGTPEYLRLKIGIGRPGDGITPGEMPVEAYVLANLGPHDLETIRQRLPLVEEGIALVVRGELAAAQTLLNRLK</sequence>
<evidence type="ECO:0000313" key="11">
    <source>
        <dbReference type="Proteomes" id="UP000830055"/>
    </source>
</evidence>
<evidence type="ECO:0000256" key="3">
    <source>
        <dbReference type="ARBA" id="ARBA00022801"/>
    </source>
</evidence>
<dbReference type="InterPro" id="IPR018171">
    <property type="entry name" value="Pept_tRNA_hydro_CS"/>
</dbReference>
<dbReference type="PANTHER" id="PTHR17224:SF1">
    <property type="entry name" value="PEPTIDYL-TRNA HYDROLASE"/>
    <property type="match status" value="1"/>
</dbReference>
<comment type="subunit">
    <text evidence="7">Monomer.</text>
</comment>
<dbReference type="SUPFAM" id="SSF53178">
    <property type="entry name" value="Peptidyl-tRNA hydrolase-like"/>
    <property type="match status" value="1"/>
</dbReference>
<comment type="function">
    <text evidence="7">Hydrolyzes ribosome-free peptidyl-tRNAs (with 1 or more amino acids incorporated), which drop off the ribosome during protein synthesis, or as a result of ribosome stalling.</text>
</comment>
<comment type="catalytic activity">
    <reaction evidence="7 8">
        <text>an N-acyl-L-alpha-aminoacyl-tRNA + H2O = an N-acyl-L-amino acid + a tRNA + H(+)</text>
        <dbReference type="Rhea" id="RHEA:54448"/>
        <dbReference type="Rhea" id="RHEA-COMP:10123"/>
        <dbReference type="Rhea" id="RHEA-COMP:13883"/>
        <dbReference type="ChEBI" id="CHEBI:15377"/>
        <dbReference type="ChEBI" id="CHEBI:15378"/>
        <dbReference type="ChEBI" id="CHEBI:59874"/>
        <dbReference type="ChEBI" id="CHEBI:78442"/>
        <dbReference type="ChEBI" id="CHEBI:138191"/>
        <dbReference type="EC" id="3.1.1.29"/>
    </reaction>
</comment>
<reference evidence="10 11" key="1">
    <citation type="submission" date="2022-01" db="EMBL/GenBank/DDBJ databases">
        <title>Desulfofustis limnae sp. nov., a novel mesophilic sulfate-reducing bacterium isolated from marsh soil.</title>
        <authorList>
            <person name="Watanabe M."/>
            <person name="Takahashi A."/>
            <person name="Kojima H."/>
            <person name="Fukui M."/>
        </authorList>
    </citation>
    <scope>NUCLEOTIDE SEQUENCE [LARGE SCALE GENOMIC DNA]</scope>
    <source>
        <strain evidence="10 11">PPLL</strain>
    </source>
</reference>
<dbReference type="EMBL" id="AP025516">
    <property type="protein sequence ID" value="BDD87534.1"/>
    <property type="molecule type" value="Genomic_DNA"/>
</dbReference>
<accession>A0ABM7W9C4</accession>
<keyword evidence="7" id="KW-0963">Cytoplasm</keyword>
<evidence type="ECO:0000256" key="1">
    <source>
        <dbReference type="ARBA" id="ARBA00013260"/>
    </source>
</evidence>
<evidence type="ECO:0000256" key="6">
    <source>
        <dbReference type="ARBA" id="ARBA00050038"/>
    </source>
</evidence>
<dbReference type="Gene3D" id="3.40.50.1470">
    <property type="entry name" value="Peptidyl-tRNA hydrolase"/>
    <property type="match status" value="1"/>
</dbReference>
<name>A0ABM7W9C4_9BACT</name>
<feature type="site" description="Stabilizes the basic form of H active site to accept a proton" evidence="7">
    <location>
        <position position="95"/>
    </location>
</feature>
<dbReference type="InterPro" id="IPR036416">
    <property type="entry name" value="Pept_tRNA_hydro_sf"/>
</dbReference>